<dbReference type="CDD" id="cd00338">
    <property type="entry name" value="Ser_Recombinase"/>
    <property type="match status" value="1"/>
</dbReference>
<evidence type="ECO:0000256" key="4">
    <source>
        <dbReference type="PIRSR" id="PIRSR606118-50"/>
    </source>
</evidence>
<dbReference type="AlphaFoldDB" id="A0A7G9GPR8"/>
<dbReference type="SUPFAM" id="SSF53041">
    <property type="entry name" value="Resolvase-like"/>
    <property type="match status" value="1"/>
</dbReference>
<name>A0A7G9GPR8_9FIRM</name>
<dbReference type="PANTHER" id="PTHR30461">
    <property type="entry name" value="DNA-INVERTASE FROM LAMBDOID PROPHAGE"/>
    <property type="match status" value="1"/>
</dbReference>
<dbReference type="PROSITE" id="PS51736">
    <property type="entry name" value="RECOMBINASES_3"/>
    <property type="match status" value="1"/>
</dbReference>
<dbReference type="Proteomes" id="UP000515856">
    <property type="component" value="Chromosome"/>
</dbReference>
<evidence type="ECO:0000256" key="1">
    <source>
        <dbReference type="ARBA" id="ARBA00022908"/>
    </source>
</evidence>
<dbReference type="InterPro" id="IPR025827">
    <property type="entry name" value="Zn_ribbon_recom_dom"/>
</dbReference>
<dbReference type="PROSITE" id="PS00397">
    <property type="entry name" value="RECOMBINASES_1"/>
    <property type="match status" value="1"/>
</dbReference>
<dbReference type="InterPro" id="IPR006119">
    <property type="entry name" value="Resolv_N"/>
</dbReference>
<protein>
    <submittedName>
        <fullName evidence="8">Recombinase family protein</fullName>
    </submittedName>
</protein>
<dbReference type="InterPro" id="IPR050639">
    <property type="entry name" value="SSR_resolvase"/>
</dbReference>
<dbReference type="Pfam" id="PF13408">
    <property type="entry name" value="Zn_ribbon_recom"/>
    <property type="match status" value="1"/>
</dbReference>
<dbReference type="SMART" id="SM00857">
    <property type="entry name" value="Resolvase"/>
    <property type="match status" value="1"/>
</dbReference>
<dbReference type="PANTHER" id="PTHR30461:SF23">
    <property type="entry name" value="DNA RECOMBINASE-RELATED"/>
    <property type="match status" value="1"/>
</dbReference>
<reference evidence="8 9" key="1">
    <citation type="submission" date="2020-08" db="EMBL/GenBank/DDBJ databases">
        <authorList>
            <person name="Liu C."/>
            <person name="Sun Q."/>
        </authorList>
    </citation>
    <scope>NUCLEOTIDE SEQUENCE [LARGE SCALE GENOMIC DNA]</scope>
    <source>
        <strain evidence="8 9">NSJ-61</strain>
    </source>
</reference>
<dbReference type="Gene3D" id="3.40.50.1390">
    <property type="entry name" value="Resolvase, N-terminal catalytic domain"/>
    <property type="match status" value="1"/>
</dbReference>
<dbReference type="Gene3D" id="3.90.1750.20">
    <property type="entry name" value="Putative Large Serine Recombinase, Chain B, Domain 2"/>
    <property type="match status" value="1"/>
</dbReference>
<evidence type="ECO:0000256" key="2">
    <source>
        <dbReference type="ARBA" id="ARBA00023125"/>
    </source>
</evidence>
<proteinExistence type="predicted"/>
<gene>
    <name evidence="8" type="ORF">H9Q80_02275</name>
</gene>
<dbReference type="GO" id="GO:0015074">
    <property type="term" value="P:DNA integration"/>
    <property type="evidence" value="ECO:0007669"/>
    <property type="project" value="UniProtKB-KW"/>
</dbReference>
<sequence length="446" mass="52183">MIKQKVRLYARVSTEEQARKKNSIPAQLNKLYAYCKENDYEVVNEYIDEGISASTIKKRKALLRMLNDLQRNDIILFTNLDRFSRNVLDANKMIEMFEPLNVSFKAIGEEDIDITTADGRFLFNLKVNLAERERAKVSERILTVFDYKLSQGKLINGRLPRGYTRSADGYAVINDDADFIRDVYRTFEDVRQIRTLTRVINNKYKLDLCSKTYRRILKQQAYIGLYRDKYIFPPIIKNEQFERVQRIFDGNTIKATKNQTYIFSGLIKCKVCGMRLGGSSSNGNSGDRKLKYKMYKCPKCQRGNGTHQCLAEKKLEKHLLPIVMDAIQNKIYTLSAYESQITQNRDIIDATKDKIKRLQDLYIDGKISKEQFDNKYEGLNKILDEESKKTNLKMIAKAKEDYEKLLNMNISEIYDQFDDNGKSVFWHSFIDYIVVNDYDNIDIFLQ</sequence>
<organism evidence="8 9">
    <name type="scientific">[Eubacterium] hominis</name>
    <dbReference type="NCBI Taxonomy" id="2764325"/>
    <lineage>
        <taxon>Bacteria</taxon>
        <taxon>Bacillati</taxon>
        <taxon>Bacillota</taxon>
        <taxon>Erysipelotrichia</taxon>
        <taxon>Erysipelotrichales</taxon>
        <taxon>Erysipelotrichaceae</taxon>
        <taxon>Amedibacillus</taxon>
    </lineage>
</organism>
<feature type="active site" description="O-(5'-phospho-DNA)-serine intermediate" evidence="4 5">
    <location>
        <position position="13"/>
    </location>
</feature>
<evidence type="ECO:0000259" key="6">
    <source>
        <dbReference type="PROSITE" id="PS51736"/>
    </source>
</evidence>
<evidence type="ECO:0000313" key="9">
    <source>
        <dbReference type="Proteomes" id="UP000515856"/>
    </source>
</evidence>
<evidence type="ECO:0000256" key="5">
    <source>
        <dbReference type="PROSITE-ProRule" id="PRU10137"/>
    </source>
</evidence>
<keyword evidence="2" id="KW-0238">DNA-binding</keyword>
<feature type="domain" description="Resolvase/invertase-type recombinase catalytic" evidence="6">
    <location>
        <begin position="5"/>
        <end position="152"/>
    </location>
</feature>
<evidence type="ECO:0000259" key="7">
    <source>
        <dbReference type="PROSITE" id="PS51737"/>
    </source>
</evidence>
<accession>A0A7G9GPR8</accession>
<dbReference type="InterPro" id="IPR006118">
    <property type="entry name" value="Recombinase_CS"/>
</dbReference>
<dbReference type="Pfam" id="PF00239">
    <property type="entry name" value="Resolvase"/>
    <property type="match status" value="1"/>
</dbReference>
<keyword evidence="9" id="KW-1185">Reference proteome</keyword>
<keyword evidence="3" id="KW-0233">DNA recombination</keyword>
<dbReference type="GO" id="GO:0000150">
    <property type="term" value="F:DNA strand exchange activity"/>
    <property type="evidence" value="ECO:0007669"/>
    <property type="project" value="InterPro"/>
</dbReference>
<evidence type="ECO:0000256" key="3">
    <source>
        <dbReference type="ARBA" id="ARBA00023172"/>
    </source>
</evidence>
<feature type="domain" description="Recombinase" evidence="7">
    <location>
        <begin position="160"/>
        <end position="254"/>
    </location>
</feature>
<evidence type="ECO:0000313" key="8">
    <source>
        <dbReference type="EMBL" id="QNM12800.1"/>
    </source>
</evidence>
<dbReference type="KEGG" id="ehn:H9Q80_02275"/>
<keyword evidence="1" id="KW-0229">DNA integration</keyword>
<dbReference type="RefSeq" id="WP_158552349.1">
    <property type="nucleotide sequence ID" value="NZ_CP060636.1"/>
</dbReference>
<dbReference type="InterPro" id="IPR011109">
    <property type="entry name" value="DNA_bind_recombinase_dom"/>
</dbReference>
<dbReference type="InterPro" id="IPR038109">
    <property type="entry name" value="DNA_bind_recomb_sf"/>
</dbReference>
<dbReference type="EMBL" id="CP060636">
    <property type="protein sequence ID" value="QNM12800.1"/>
    <property type="molecule type" value="Genomic_DNA"/>
</dbReference>
<dbReference type="PROSITE" id="PS51737">
    <property type="entry name" value="RECOMBINASE_DNA_BIND"/>
    <property type="match status" value="1"/>
</dbReference>
<dbReference type="InterPro" id="IPR036162">
    <property type="entry name" value="Resolvase-like_N_sf"/>
</dbReference>
<dbReference type="GO" id="GO:0003677">
    <property type="term" value="F:DNA binding"/>
    <property type="evidence" value="ECO:0007669"/>
    <property type="project" value="UniProtKB-KW"/>
</dbReference>